<dbReference type="GO" id="GO:0016494">
    <property type="term" value="F:C-X-C chemokine receptor activity"/>
    <property type="evidence" value="ECO:0007669"/>
    <property type="project" value="InterPro"/>
</dbReference>
<comment type="function">
    <text evidence="14">Receptor for interleukin-8 which is a powerful neutrophil chemotactic factor. Binding of IL-8 to the receptor causes activation of neutrophils. This response is mediated via a G-protein that activates a phosphatidylinositol-calcium second messenger system. Binds to IL-8 with high affinity. Also binds with high affinity to CXCL3, GRO/MGSA and NAP-2.</text>
</comment>
<evidence type="ECO:0000256" key="15">
    <source>
        <dbReference type="ARBA" id="ARBA00033468"/>
    </source>
</evidence>
<dbReference type="OrthoDB" id="9946013at2759"/>
<dbReference type="PRINTS" id="PR00427">
    <property type="entry name" value="INTRLEUKIN8R"/>
</dbReference>
<feature type="transmembrane region" description="Helical" evidence="18">
    <location>
        <begin position="231"/>
        <end position="252"/>
    </location>
</feature>
<dbReference type="SUPFAM" id="SSF81321">
    <property type="entry name" value="Family A G protein-coupled receptor-like"/>
    <property type="match status" value="1"/>
</dbReference>
<sequence length="382" mass="43383">MKLYVFFIYIMGYLLLTSQDEQSLESMLEGFEYPDQDNTSSNYPESAAPCSLQVPEFNSLAIMIVYIIVFLFSLVGNSVVVYVICSMSNGRNSTDIYLMHLAFADLLFCSTLPVWAVDFHFGWVFSNFSCKLFSAFQEASVYCGVFLLVCISVDRYFAIVRAKRVLSSRHLLVKVICGVVWLMAGLLSLPVAIKREKIYAPELEQYICYENITGESSDQWRVSLRVLRHTLGFFLPLVVMVFCYGWTVGSLFKMRSQQKHKAMRVIIAVVLAFILCWLPYNVTVLTDTLIRGGSLADTCETRYRVETALQVTKVLAFMHCMVNPLLYAFIGQKFRNELLTTLYKQGIISKKLWMSYRKGSAGSVASFRSRNTSVSVVNADGR</sequence>
<dbReference type="GO" id="GO:0090594">
    <property type="term" value="P:inflammatory response to wounding"/>
    <property type="evidence" value="ECO:0007669"/>
    <property type="project" value="Ensembl"/>
</dbReference>
<accession>A0A3Q2P2M3</accession>
<evidence type="ECO:0000256" key="3">
    <source>
        <dbReference type="ARBA" id="ARBA00022475"/>
    </source>
</evidence>
<evidence type="ECO:0000256" key="12">
    <source>
        <dbReference type="ARBA" id="ARBA00023180"/>
    </source>
</evidence>
<dbReference type="InterPro" id="IPR000174">
    <property type="entry name" value="Chemokine_CXCR_1/2"/>
</dbReference>
<comment type="subunit">
    <text evidence="16">Interacts with IL8. Interacts with GNAI2.</text>
</comment>
<evidence type="ECO:0000256" key="2">
    <source>
        <dbReference type="ARBA" id="ARBA00020033"/>
    </source>
</evidence>
<dbReference type="GO" id="GO:0019722">
    <property type="term" value="P:calcium-mediated signaling"/>
    <property type="evidence" value="ECO:0007669"/>
    <property type="project" value="TreeGrafter"/>
</dbReference>
<evidence type="ECO:0000256" key="6">
    <source>
        <dbReference type="ARBA" id="ARBA00022692"/>
    </source>
</evidence>
<evidence type="ECO:0000256" key="9">
    <source>
        <dbReference type="ARBA" id="ARBA00023136"/>
    </source>
</evidence>
<dbReference type="GO" id="GO:0042742">
    <property type="term" value="P:defense response to bacterium"/>
    <property type="evidence" value="ECO:0007669"/>
    <property type="project" value="Ensembl"/>
</dbReference>
<keyword evidence="10" id="KW-1015">Disulfide bond</keyword>
<dbReference type="GO" id="GO:0019957">
    <property type="term" value="F:C-C chemokine binding"/>
    <property type="evidence" value="ECO:0007669"/>
    <property type="project" value="TreeGrafter"/>
</dbReference>
<evidence type="ECO:0000259" key="19">
    <source>
        <dbReference type="PROSITE" id="PS50262"/>
    </source>
</evidence>
<keyword evidence="9 18" id="KW-0472">Membrane</keyword>
<keyword evidence="21" id="KW-1185">Reference proteome</keyword>
<dbReference type="GO" id="GO:0006955">
    <property type="term" value="P:immune response"/>
    <property type="evidence" value="ECO:0007669"/>
    <property type="project" value="TreeGrafter"/>
</dbReference>
<keyword evidence="11 17" id="KW-0675">Receptor</keyword>
<comment type="similarity">
    <text evidence="17">Belongs to the G-protein coupled receptor 1 family.</text>
</comment>
<dbReference type="Ensembl" id="ENSFHET00000005797.1">
    <property type="protein sequence ID" value="ENSFHEP00000006264.1"/>
    <property type="gene ID" value="ENSFHEG00000007288.1"/>
</dbReference>
<dbReference type="GO" id="GO:0030593">
    <property type="term" value="P:neutrophil chemotaxis"/>
    <property type="evidence" value="ECO:0007669"/>
    <property type="project" value="TreeGrafter"/>
</dbReference>
<dbReference type="CDD" id="cd15178">
    <property type="entry name" value="7tmA_CXCR1_2"/>
    <property type="match status" value="1"/>
</dbReference>
<evidence type="ECO:0000256" key="13">
    <source>
        <dbReference type="ARBA" id="ARBA00023224"/>
    </source>
</evidence>
<evidence type="ECO:0000256" key="14">
    <source>
        <dbReference type="ARBA" id="ARBA00025505"/>
    </source>
</evidence>
<dbReference type="PRINTS" id="PR00237">
    <property type="entry name" value="GPCRRHODOPSN"/>
</dbReference>
<comment type="subcellular location">
    <subcellularLocation>
        <location evidence="1">Cell membrane</location>
        <topology evidence="1">Multi-pass membrane protein</topology>
    </subcellularLocation>
</comment>
<evidence type="ECO:0000256" key="1">
    <source>
        <dbReference type="ARBA" id="ARBA00004651"/>
    </source>
</evidence>
<dbReference type="PROSITE" id="PS00237">
    <property type="entry name" value="G_PROTEIN_RECEP_F1_1"/>
    <property type="match status" value="1"/>
</dbReference>
<dbReference type="AlphaFoldDB" id="A0A3Q2P2M3"/>
<reference evidence="20" key="1">
    <citation type="submission" date="2025-08" db="UniProtKB">
        <authorList>
            <consortium name="Ensembl"/>
        </authorList>
    </citation>
    <scope>IDENTIFICATION</scope>
</reference>
<dbReference type="GO" id="GO:0042119">
    <property type="term" value="P:neutrophil activation"/>
    <property type="evidence" value="ECO:0007669"/>
    <property type="project" value="Ensembl"/>
</dbReference>
<keyword evidence="5" id="KW-0597">Phosphoprotein</keyword>
<reference evidence="20" key="2">
    <citation type="submission" date="2025-09" db="UniProtKB">
        <authorList>
            <consortium name="Ensembl"/>
        </authorList>
    </citation>
    <scope>IDENTIFICATION</scope>
</reference>
<keyword evidence="8 17" id="KW-0297">G-protein coupled receptor</keyword>
<evidence type="ECO:0000256" key="10">
    <source>
        <dbReference type="ARBA" id="ARBA00023157"/>
    </source>
</evidence>
<keyword evidence="6 17" id="KW-0812">Transmembrane</keyword>
<dbReference type="InterPro" id="IPR017452">
    <property type="entry name" value="GPCR_Rhodpsn_7TM"/>
</dbReference>
<feature type="transmembrane region" description="Helical" evidence="18">
    <location>
        <begin position="61"/>
        <end position="85"/>
    </location>
</feature>
<dbReference type="GeneTree" id="ENSGT01050000244848"/>
<evidence type="ECO:0000256" key="11">
    <source>
        <dbReference type="ARBA" id="ARBA00023170"/>
    </source>
</evidence>
<dbReference type="GO" id="GO:0051916">
    <property type="term" value="F:granulocyte colony-stimulating factor binding"/>
    <property type="evidence" value="ECO:0007669"/>
    <property type="project" value="Ensembl"/>
</dbReference>
<protein>
    <recommendedName>
        <fullName evidence="2">C-X-C chemokine receptor type 2</fullName>
    </recommendedName>
    <alternativeName>
        <fullName evidence="15">High affinity interleukin-8 receptor B</fullName>
    </alternativeName>
</protein>
<dbReference type="GO" id="GO:0002523">
    <property type="term" value="P:leukocyte migration involved in inflammatory response"/>
    <property type="evidence" value="ECO:0007669"/>
    <property type="project" value="Ensembl"/>
</dbReference>
<dbReference type="Gene3D" id="1.20.1070.10">
    <property type="entry name" value="Rhodopsin 7-helix transmembrane proteins"/>
    <property type="match status" value="1"/>
</dbReference>
<dbReference type="STRING" id="8078.ENSFHEP00000006264"/>
<name>A0A3Q2P2M3_FUNHE</name>
<proteinExistence type="inferred from homology"/>
<dbReference type="InterPro" id="IPR050119">
    <property type="entry name" value="CCR1-9-like"/>
</dbReference>
<evidence type="ECO:0000256" key="5">
    <source>
        <dbReference type="ARBA" id="ARBA00022553"/>
    </source>
</evidence>
<dbReference type="GO" id="GO:0007204">
    <property type="term" value="P:positive regulation of cytosolic calcium ion concentration"/>
    <property type="evidence" value="ECO:0007669"/>
    <property type="project" value="TreeGrafter"/>
</dbReference>
<dbReference type="PANTHER" id="PTHR10489:SF689">
    <property type="entry name" value="C-X-C CHEMOKINE RECEPTOR TYPE 2"/>
    <property type="match status" value="1"/>
</dbReference>
<evidence type="ECO:0000256" key="18">
    <source>
        <dbReference type="SAM" id="Phobius"/>
    </source>
</evidence>
<evidence type="ECO:0000256" key="16">
    <source>
        <dbReference type="ARBA" id="ARBA00034130"/>
    </source>
</evidence>
<evidence type="ECO:0000256" key="8">
    <source>
        <dbReference type="ARBA" id="ARBA00023040"/>
    </source>
</evidence>
<keyword evidence="3" id="KW-1003">Cell membrane</keyword>
<evidence type="ECO:0000313" key="20">
    <source>
        <dbReference type="Ensembl" id="ENSFHEP00000006264.1"/>
    </source>
</evidence>
<dbReference type="GO" id="GO:0016493">
    <property type="term" value="F:C-C chemokine receptor activity"/>
    <property type="evidence" value="ECO:0007669"/>
    <property type="project" value="TreeGrafter"/>
</dbReference>
<dbReference type="CTD" id="3579"/>
<evidence type="ECO:0000313" key="21">
    <source>
        <dbReference type="Proteomes" id="UP000265000"/>
    </source>
</evidence>
<evidence type="ECO:0000256" key="4">
    <source>
        <dbReference type="ARBA" id="ARBA00022500"/>
    </source>
</evidence>
<dbReference type="Proteomes" id="UP000265000">
    <property type="component" value="Unplaced"/>
</dbReference>
<dbReference type="GeneID" id="105937066"/>
<keyword evidence="4" id="KW-0145">Chemotaxis</keyword>
<keyword evidence="12" id="KW-0325">Glycoprotein</keyword>
<dbReference type="GO" id="GO:0009897">
    <property type="term" value="C:external side of plasma membrane"/>
    <property type="evidence" value="ECO:0007669"/>
    <property type="project" value="TreeGrafter"/>
</dbReference>
<evidence type="ECO:0000256" key="7">
    <source>
        <dbReference type="ARBA" id="ARBA00022989"/>
    </source>
</evidence>
<feature type="transmembrane region" description="Helical" evidence="18">
    <location>
        <begin position="139"/>
        <end position="159"/>
    </location>
</feature>
<feature type="transmembrane region" description="Helical" evidence="18">
    <location>
        <begin position="171"/>
        <end position="193"/>
    </location>
</feature>
<keyword evidence="13 17" id="KW-0807">Transducer</keyword>
<keyword evidence="7 18" id="KW-1133">Transmembrane helix</keyword>
<evidence type="ECO:0000256" key="17">
    <source>
        <dbReference type="RuleBase" id="RU000688"/>
    </source>
</evidence>
<dbReference type="Pfam" id="PF00001">
    <property type="entry name" value="7tm_1"/>
    <property type="match status" value="1"/>
</dbReference>
<dbReference type="InterPro" id="IPR000276">
    <property type="entry name" value="GPCR_Rhodpsn"/>
</dbReference>
<dbReference type="PROSITE" id="PS50262">
    <property type="entry name" value="G_PROTEIN_RECEP_F1_2"/>
    <property type="match status" value="1"/>
</dbReference>
<feature type="transmembrane region" description="Helical" evidence="18">
    <location>
        <begin position="264"/>
        <end position="280"/>
    </location>
</feature>
<dbReference type="PANTHER" id="PTHR10489">
    <property type="entry name" value="CELL ADHESION MOLECULE"/>
    <property type="match status" value="1"/>
</dbReference>
<organism evidence="20 21">
    <name type="scientific">Fundulus heteroclitus</name>
    <name type="common">Killifish</name>
    <name type="synonym">Mummichog</name>
    <dbReference type="NCBI Taxonomy" id="8078"/>
    <lineage>
        <taxon>Eukaryota</taxon>
        <taxon>Metazoa</taxon>
        <taxon>Chordata</taxon>
        <taxon>Craniata</taxon>
        <taxon>Vertebrata</taxon>
        <taxon>Euteleostomi</taxon>
        <taxon>Actinopterygii</taxon>
        <taxon>Neopterygii</taxon>
        <taxon>Teleostei</taxon>
        <taxon>Neoteleostei</taxon>
        <taxon>Acanthomorphata</taxon>
        <taxon>Ovalentaria</taxon>
        <taxon>Atherinomorphae</taxon>
        <taxon>Cyprinodontiformes</taxon>
        <taxon>Fundulidae</taxon>
        <taxon>Fundulus</taxon>
    </lineage>
</organism>
<feature type="domain" description="G-protein coupled receptors family 1 profile" evidence="19">
    <location>
        <begin position="76"/>
        <end position="327"/>
    </location>
</feature>
<feature type="transmembrane region" description="Helical" evidence="18">
    <location>
        <begin position="97"/>
        <end position="119"/>
    </location>
</feature>